<reference evidence="12" key="2">
    <citation type="submission" date="2020-09" db="EMBL/GenBank/DDBJ databases">
        <authorList>
            <person name="Sun Q."/>
            <person name="Zhou Y."/>
        </authorList>
    </citation>
    <scope>NUCLEOTIDE SEQUENCE</scope>
    <source>
        <strain evidence="12">CGMCC 1.12987</strain>
    </source>
</reference>
<accession>A0A917CZN2</accession>
<organism evidence="12 13">
    <name type="scientific">Paenibacillus abyssi</name>
    <dbReference type="NCBI Taxonomy" id="1340531"/>
    <lineage>
        <taxon>Bacteria</taxon>
        <taxon>Bacillati</taxon>
        <taxon>Bacillota</taxon>
        <taxon>Bacilli</taxon>
        <taxon>Bacillales</taxon>
        <taxon>Paenibacillaceae</taxon>
        <taxon>Paenibacillus</taxon>
    </lineage>
</organism>
<protein>
    <recommendedName>
        <fullName evidence="14">DNA-binding response regulator</fullName>
    </recommendedName>
</protein>
<keyword evidence="5" id="KW-0805">Transcription regulation</keyword>
<sequence>MFNVMLVDDELVVRRGITTSIEWGEHGIAFVAQARNGREALDLLQEHAVDLILTDIRMPVMTGIELAHAVKAQYPDIEIVMLSGYEDFQYAKEAMSIGIRHYLLKPIMAEKLVELLTQLRDEQRRIRSDRQGEIIKNKIFNENLPAIKLALMNSLIHLKPDSGEVIDQARTLNIELVGPAYQVFVIEIDDYAMFTEGLSRKEQEAYSFAVMNIAEETLVSRIPGFVCYGESDKMIGLVNTREGLDIRDNCKEIQENIRKYLKLSISIGIGTQRADMMDLHASYKEAVTALRRKGINGKGAILMFSDAYSLPDGSQQGMSEEDPARNAKKLVKEAIQYIAEHYDKQIGLNDLARHVYVTPAHFSKVFKEEMGITFVKWLNQYRVAEAKKLLKTTWLKTYEIAEKVGFQDYKYFSMIFKKYTDYSPRDYRNHE</sequence>
<dbReference type="PROSITE" id="PS50887">
    <property type="entry name" value="GGDEF"/>
    <property type="match status" value="1"/>
</dbReference>
<dbReference type="InterPro" id="IPR029787">
    <property type="entry name" value="Nucleotide_cyclase"/>
</dbReference>
<dbReference type="Gene3D" id="3.30.70.1230">
    <property type="entry name" value="Nucleotide cyclase"/>
    <property type="match status" value="1"/>
</dbReference>
<dbReference type="InterPro" id="IPR011006">
    <property type="entry name" value="CheY-like_superfamily"/>
</dbReference>
<dbReference type="InterPro" id="IPR018060">
    <property type="entry name" value="HTH_AraC"/>
</dbReference>
<dbReference type="Gene3D" id="1.10.10.60">
    <property type="entry name" value="Homeodomain-like"/>
    <property type="match status" value="2"/>
</dbReference>
<evidence type="ECO:0000256" key="5">
    <source>
        <dbReference type="ARBA" id="ARBA00023015"/>
    </source>
</evidence>
<dbReference type="GO" id="GO:0000160">
    <property type="term" value="P:phosphorelay signal transduction system"/>
    <property type="evidence" value="ECO:0007669"/>
    <property type="project" value="UniProtKB-KW"/>
</dbReference>
<dbReference type="InterPro" id="IPR041522">
    <property type="entry name" value="CdaR_GGDEF"/>
</dbReference>
<evidence type="ECO:0000256" key="4">
    <source>
        <dbReference type="ARBA" id="ARBA00023012"/>
    </source>
</evidence>
<dbReference type="GO" id="GO:0003700">
    <property type="term" value="F:DNA-binding transcription factor activity"/>
    <property type="evidence" value="ECO:0007669"/>
    <property type="project" value="InterPro"/>
</dbReference>
<feature type="modified residue" description="4-aspartylphosphate" evidence="8">
    <location>
        <position position="55"/>
    </location>
</feature>
<keyword evidence="2" id="KW-0963">Cytoplasm</keyword>
<dbReference type="Pfam" id="PF12833">
    <property type="entry name" value="HTH_18"/>
    <property type="match status" value="1"/>
</dbReference>
<dbReference type="CDD" id="cd17536">
    <property type="entry name" value="REC_YesN-like"/>
    <property type="match status" value="1"/>
</dbReference>
<dbReference type="SMART" id="SM00448">
    <property type="entry name" value="REC"/>
    <property type="match status" value="1"/>
</dbReference>
<comment type="caution">
    <text evidence="12">The sequence shown here is derived from an EMBL/GenBank/DDBJ whole genome shotgun (WGS) entry which is preliminary data.</text>
</comment>
<feature type="domain" description="Response regulatory" evidence="10">
    <location>
        <begin position="3"/>
        <end position="120"/>
    </location>
</feature>
<evidence type="ECO:0000256" key="1">
    <source>
        <dbReference type="ARBA" id="ARBA00004496"/>
    </source>
</evidence>
<dbReference type="Gene3D" id="3.40.50.2300">
    <property type="match status" value="1"/>
</dbReference>
<evidence type="ECO:0000313" key="12">
    <source>
        <dbReference type="EMBL" id="GGG03574.1"/>
    </source>
</evidence>
<evidence type="ECO:0000313" key="13">
    <source>
        <dbReference type="Proteomes" id="UP000644756"/>
    </source>
</evidence>
<evidence type="ECO:0000256" key="8">
    <source>
        <dbReference type="PROSITE-ProRule" id="PRU00169"/>
    </source>
</evidence>
<dbReference type="PROSITE" id="PS01124">
    <property type="entry name" value="HTH_ARAC_FAMILY_2"/>
    <property type="match status" value="1"/>
</dbReference>
<feature type="domain" description="HTH araC/xylS-type" evidence="9">
    <location>
        <begin position="332"/>
        <end position="430"/>
    </location>
</feature>
<dbReference type="PANTHER" id="PTHR42713:SF3">
    <property type="entry name" value="TRANSCRIPTIONAL REGULATORY PROTEIN HPTR"/>
    <property type="match status" value="1"/>
</dbReference>
<dbReference type="InterPro" id="IPR009057">
    <property type="entry name" value="Homeodomain-like_sf"/>
</dbReference>
<dbReference type="GO" id="GO:0005737">
    <property type="term" value="C:cytoplasm"/>
    <property type="evidence" value="ECO:0007669"/>
    <property type="project" value="UniProtKB-SubCell"/>
</dbReference>
<dbReference type="Proteomes" id="UP000644756">
    <property type="component" value="Unassembled WGS sequence"/>
</dbReference>
<dbReference type="Pfam" id="PF17853">
    <property type="entry name" value="GGDEF_2"/>
    <property type="match status" value="1"/>
</dbReference>
<comment type="subcellular location">
    <subcellularLocation>
        <location evidence="1">Cytoplasm</location>
    </subcellularLocation>
</comment>
<evidence type="ECO:0000259" key="9">
    <source>
        <dbReference type="PROSITE" id="PS01124"/>
    </source>
</evidence>
<evidence type="ECO:0000256" key="7">
    <source>
        <dbReference type="ARBA" id="ARBA00023163"/>
    </source>
</evidence>
<proteinExistence type="predicted"/>
<dbReference type="PROSITE" id="PS50110">
    <property type="entry name" value="RESPONSE_REGULATORY"/>
    <property type="match status" value="1"/>
</dbReference>
<dbReference type="SUPFAM" id="SSF46689">
    <property type="entry name" value="Homeodomain-like"/>
    <property type="match status" value="2"/>
</dbReference>
<reference evidence="12" key="1">
    <citation type="journal article" date="2014" name="Int. J. Syst. Evol. Microbiol.">
        <title>Complete genome sequence of Corynebacterium casei LMG S-19264T (=DSM 44701T), isolated from a smear-ripened cheese.</title>
        <authorList>
            <consortium name="US DOE Joint Genome Institute (JGI-PGF)"/>
            <person name="Walter F."/>
            <person name="Albersmeier A."/>
            <person name="Kalinowski J."/>
            <person name="Ruckert C."/>
        </authorList>
    </citation>
    <scope>NUCLEOTIDE SEQUENCE</scope>
    <source>
        <strain evidence="12">CGMCC 1.12987</strain>
    </source>
</reference>
<evidence type="ECO:0008006" key="14">
    <source>
        <dbReference type="Google" id="ProtNLM"/>
    </source>
</evidence>
<dbReference type="SUPFAM" id="SSF52172">
    <property type="entry name" value="CheY-like"/>
    <property type="match status" value="1"/>
</dbReference>
<dbReference type="InterPro" id="IPR051552">
    <property type="entry name" value="HptR"/>
</dbReference>
<dbReference type="AlphaFoldDB" id="A0A917CZN2"/>
<gene>
    <name evidence="12" type="ORF">GCM10010916_20850</name>
</gene>
<evidence type="ECO:0000259" key="11">
    <source>
        <dbReference type="PROSITE" id="PS50887"/>
    </source>
</evidence>
<evidence type="ECO:0000256" key="3">
    <source>
        <dbReference type="ARBA" id="ARBA00022553"/>
    </source>
</evidence>
<keyword evidence="3 8" id="KW-0597">Phosphoprotein</keyword>
<dbReference type="InterPro" id="IPR001789">
    <property type="entry name" value="Sig_transdc_resp-reg_receiver"/>
</dbReference>
<dbReference type="InterPro" id="IPR000160">
    <property type="entry name" value="GGDEF_dom"/>
</dbReference>
<dbReference type="EMBL" id="BMGR01000006">
    <property type="protein sequence ID" value="GGG03574.1"/>
    <property type="molecule type" value="Genomic_DNA"/>
</dbReference>
<name>A0A917CZN2_9BACL</name>
<dbReference type="GO" id="GO:0043565">
    <property type="term" value="F:sequence-specific DNA binding"/>
    <property type="evidence" value="ECO:0007669"/>
    <property type="project" value="InterPro"/>
</dbReference>
<keyword evidence="13" id="KW-1185">Reference proteome</keyword>
<keyword evidence="6" id="KW-0238">DNA-binding</keyword>
<dbReference type="RefSeq" id="WP_229725142.1">
    <property type="nucleotide sequence ID" value="NZ_BMGR01000006.1"/>
</dbReference>
<evidence type="ECO:0000256" key="6">
    <source>
        <dbReference type="ARBA" id="ARBA00023125"/>
    </source>
</evidence>
<feature type="domain" description="GGDEF" evidence="11">
    <location>
        <begin position="179"/>
        <end position="306"/>
    </location>
</feature>
<keyword evidence="7" id="KW-0804">Transcription</keyword>
<dbReference type="SMART" id="SM00342">
    <property type="entry name" value="HTH_ARAC"/>
    <property type="match status" value="1"/>
</dbReference>
<dbReference type="Pfam" id="PF00072">
    <property type="entry name" value="Response_reg"/>
    <property type="match status" value="1"/>
</dbReference>
<keyword evidence="4" id="KW-0902">Two-component regulatory system</keyword>
<evidence type="ECO:0000259" key="10">
    <source>
        <dbReference type="PROSITE" id="PS50110"/>
    </source>
</evidence>
<dbReference type="PANTHER" id="PTHR42713">
    <property type="entry name" value="HISTIDINE KINASE-RELATED"/>
    <property type="match status" value="1"/>
</dbReference>
<evidence type="ECO:0000256" key="2">
    <source>
        <dbReference type="ARBA" id="ARBA00022490"/>
    </source>
</evidence>